<feature type="region of interest" description="Disordered" evidence="1">
    <location>
        <begin position="1"/>
        <end position="23"/>
    </location>
</feature>
<comment type="caution">
    <text evidence="2">The sequence shown here is derived from an EMBL/GenBank/DDBJ whole genome shotgun (WGS) entry which is preliminary data.</text>
</comment>
<evidence type="ECO:0000313" key="2">
    <source>
        <dbReference type="EMBL" id="PRQ18240.1"/>
    </source>
</evidence>
<name>A0A2P6P8I2_ROSCH</name>
<protein>
    <submittedName>
        <fullName evidence="2">Uncharacterized protein</fullName>
    </submittedName>
</protein>
<feature type="compositionally biased region" description="Basic and acidic residues" evidence="1">
    <location>
        <begin position="8"/>
        <end position="19"/>
    </location>
</feature>
<evidence type="ECO:0000256" key="1">
    <source>
        <dbReference type="SAM" id="MobiDB-lite"/>
    </source>
</evidence>
<dbReference type="Proteomes" id="UP000238479">
    <property type="component" value="Chromosome 7"/>
</dbReference>
<dbReference type="AlphaFoldDB" id="A0A2P6P8I2"/>
<organism evidence="2 3">
    <name type="scientific">Rosa chinensis</name>
    <name type="common">China rose</name>
    <dbReference type="NCBI Taxonomy" id="74649"/>
    <lineage>
        <taxon>Eukaryota</taxon>
        <taxon>Viridiplantae</taxon>
        <taxon>Streptophyta</taxon>
        <taxon>Embryophyta</taxon>
        <taxon>Tracheophyta</taxon>
        <taxon>Spermatophyta</taxon>
        <taxon>Magnoliopsida</taxon>
        <taxon>eudicotyledons</taxon>
        <taxon>Gunneridae</taxon>
        <taxon>Pentapetalae</taxon>
        <taxon>rosids</taxon>
        <taxon>fabids</taxon>
        <taxon>Rosales</taxon>
        <taxon>Rosaceae</taxon>
        <taxon>Rosoideae</taxon>
        <taxon>Rosoideae incertae sedis</taxon>
        <taxon>Rosa</taxon>
    </lineage>
</organism>
<dbReference type="EMBL" id="PDCK01000045">
    <property type="protein sequence ID" value="PRQ18240.1"/>
    <property type="molecule type" value="Genomic_DNA"/>
</dbReference>
<reference evidence="2 3" key="1">
    <citation type="journal article" date="2018" name="Nat. Genet.">
        <title>The Rosa genome provides new insights in the design of modern roses.</title>
        <authorList>
            <person name="Bendahmane M."/>
        </authorList>
    </citation>
    <scope>NUCLEOTIDE SEQUENCE [LARGE SCALE GENOMIC DNA]</scope>
    <source>
        <strain evidence="3">cv. Old Blush</strain>
    </source>
</reference>
<keyword evidence="3" id="KW-1185">Reference proteome</keyword>
<proteinExistence type="predicted"/>
<evidence type="ECO:0000313" key="3">
    <source>
        <dbReference type="Proteomes" id="UP000238479"/>
    </source>
</evidence>
<sequence>MQRHLRREAKSPSRAESSREANFGFRPMENRRILSSSNCKLVDASSVESG</sequence>
<accession>A0A2P6P8I2</accession>
<gene>
    <name evidence="2" type="ORF">RchiOBHm_Chr7g0203791</name>
</gene>
<dbReference type="Gramene" id="PRQ18240">
    <property type="protein sequence ID" value="PRQ18240"/>
    <property type="gene ID" value="RchiOBHm_Chr7g0203791"/>
</dbReference>